<evidence type="ECO:0000313" key="3">
    <source>
        <dbReference type="Proteomes" id="UP000800036"/>
    </source>
</evidence>
<evidence type="ECO:0000256" key="1">
    <source>
        <dbReference type="SAM" id="MobiDB-lite"/>
    </source>
</evidence>
<reference evidence="2" key="1">
    <citation type="journal article" date="2020" name="Stud. Mycol.">
        <title>101 Dothideomycetes genomes: a test case for predicting lifestyles and emergence of pathogens.</title>
        <authorList>
            <person name="Haridas S."/>
            <person name="Albert R."/>
            <person name="Binder M."/>
            <person name="Bloem J."/>
            <person name="Labutti K."/>
            <person name="Salamov A."/>
            <person name="Andreopoulos B."/>
            <person name="Baker S."/>
            <person name="Barry K."/>
            <person name="Bills G."/>
            <person name="Bluhm B."/>
            <person name="Cannon C."/>
            <person name="Castanera R."/>
            <person name="Culley D."/>
            <person name="Daum C."/>
            <person name="Ezra D."/>
            <person name="Gonzalez J."/>
            <person name="Henrissat B."/>
            <person name="Kuo A."/>
            <person name="Liang C."/>
            <person name="Lipzen A."/>
            <person name="Lutzoni F."/>
            <person name="Magnuson J."/>
            <person name="Mondo S."/>
            <person name="Nolan M."/>
            <person name="Ohm R."/>
            <person name="Pangilinan J."/>
            <person name="Park H.-J."/>
            <person name="Ramirez L."/>
            <person name="Alfaro M."/>
            <person name="Sun H."/>
            <person name="Tritt A."/>
            <person name="Yoshinaga Y."/>
            <person name="Zwiers L.-H."/>
            <person name="Turgeon B."/>
            <person name="Goodwin S."/>
            <person name="Spatafora J."/>
            <person name="Crous P."/>
            <person name="Grigoriev I."/>
        </authorList>
    </citation>
    <scope>NUCLEOTIDE SEQUENCE</scope>
    <source>
        <strain evidence="2">CBS 107.79</strain>
    </source>
</reference>
<evidence type="ECO:0000313" key="2">
    <source>
        <dbReference type="EMBL" id="KAF1966236.1"/>
    </source>
</evidence>
<keyword evidence="3" id="KW-1185">Reference proteome</keyword>
<protein>
    <submittedName>
        <fullName evidence="2">Uncharacterized protein</fullName>
    </submittedName>
</protein>
<feature type="region of interest" description="Disordered" evidence="1">
    <location>
        <begin position="109"/>
        <end position="150"/>
    </location>
</feature>
<dbReference type="AlphaFoldDB" id="A0A6A5UTJ9"/>
<sequence length="167" mass="18736">MASPYNLKHKMAATKPSLKNSGRRPDRRKKTVTFALRDSVKVIPCGYGTWENGPPMADNPMPWAIENSEKLVTQSLAQIRSLEQVEAARRPQNGPRPMTPRFIVVQKHPKRTETGANSNFDSFLNPEQLSSGETLRHKNRTRSSSLKSLTSIASMKSLSKVFKKKMG</sequence>
<accession>A0A6A5UTJ9</accession>
<feature type="compositionally biased region" description="Polar residues" evidence="1">
    <location>
        <begin position="114"/>
        <end position="133"/>
    </location>
</feature>
<dbReference type="Proteomes" id="UP000800036">
    <property type="component" value="Unassembled WGS sequence"/>
</dbReference>
<organism evidence="2 3">
    <name type="scientific">Bimuria novae-zelandiae CBS 107.79</name>
    <dbReference type="NCBI Taxonomy" id="1447943"/>
    <lineage>
        <taxon>Eukaryota</taxon>
        <taxon>Fungi</taxon>
        <taxon>Dikarya</taxon>
        <taxon>Ascomycota</taxon>
        <taxon>Pezizomycotina</taxon>
        <taxon>Dothideomycetes</taxon>
        <taxon>Pleosporomycetidae</taxon>
        <taxon>Pleosporales</taxon>
        <taxon>Massarineae</taxon>
        <taxon>Didymosphaeriaceae</taxon>
        <taxon>Bimuria</taxon>
    </lineage>
</organism>
<proteinExistence type="predicted"/>
<name>A0A6A5UTJ9_9PLEO</name>
<dbReference type="EMBL" id="ML976749">
    <property type="protein sequence ID" value="KAF1966236.1"/>
    <property type="molecule type" value="Genomic_DNA"/>
</dbReference>
<gene>
    <name evidence="2" type="ORF">BU23DRAFT_663599</name>
</gene>
<feature type="region of interest" description="Disordered" evidence="1">
    <location>
        <begin position="1"/>
        <end position="29"/>
    </location>
</feature>